<dbReference type="AlphaFoldDB" id="A0AAJ0U0L8"/>
<feature type="transmembrane region" description="Helical" evidence="1">
    <location>
        <begin position="35"/>
        <end position="58"/>
    </location>
</feature>
<dbReference type="Proteomes" id="UP001296776">
    <property type="component" value="Unassembled WGS sequence"/>
</dbReference>
<reference evidence="2" key="2">
    <citation type="journal article" date="2020" name="Microorganisms">
        <title>Osmotic Adaptation and Compatible Solute Biosynthesis of Phototrophic Bacteria as Revealed from Genome Analyses.</title>
        <authorList>
            <person name="Imhoff J.F."/>
            <person name="Rahn T."/>
            <person name="Kunzel S."/>
            <person name="Keller A."/>
            <person name="Neulinger S.C."/>
        </authorList>
    </citation>
    <scope>NUCLEOTIDE SEQUENCE</scope>
    <source>
        <strain evidence="2">DSM 11080</strain>
    </source>
</reference>
<comment type="caution">
    <text evidence="2">The sequence shown here is derived from an EMBL/GenBank/DDBJ whole genome shotgun (WGS) entry which is preliminary data.</text>
</comment>
<feature type="transmembrane region" description="Helical" evidence="1">
    <location>
        <begin position="215"/>
        <end position="232"/>
    </location>
</feature>
<keyword evidence="1" id="KW-0472">Membrane</keyword>
<evidence type="ECO:0000313" key="2">
    <source>
        <dbReference type="EMBL" id="MBK1703181.1"/>
    </source>
</evidence>
<evidence type="ECO:0000256" key="1">
    <source>
        <dbReference type="SAM" id="Phobius"/>
    </source>
</evidence>
<dbReference type="EMBL" id="NRSJ01000001">
    <property type="protein sequence ID" value="MBK1703181.1"/>
    <property type="molecule type" value="Genomic_DNA"/>
</dbReference>
<keyword evidence="1" id="KW-1133">Transmembrane helix</keyword>
<feature type="transmembrane region" description="Helical" evidence="1">
    <location>
        <begin position="130"/>
        <end position="150"/>
    </location>
</feature>
<feature type="transmembrane region" description="Helical" evidence="1">
    <location>
        <begin position="282"/>
        <end position="306"/>
    </location>
</feature>
<name>A0AAJ0U0L8_9GAMM</name>
<protein>
    <submittedName>
        <fullName evidence="2">Uncharacterized protein</fullName>
    </submittedName>
</protein>
<evidence type="ECO:0000313" key="3">
    <source>
        <dbReference type="Proteomes" id="UP001296776"/>
    </source>
</evidence>
<feature type="transmembrane region" description="Helical" evidence="1">
    <location>
        <begin position="253"/>
        <end position="276"/>
    </location>
</feature>
<feature type="transmembrane region" description="Helical" evidence="1">
    <location>
        <begin position="70"/>
        <end position="87"/>
    </location>
</feature>
<accession>A0AAJ0U0L8</accession>
<proteinExistence type="predicted"/>
<keyword evidence="1" id="KW-0812">Transmembrane</keyword>
<feature type="transmembrane region" description="Helical" evidence="1">
    <location>
        <begin position="162"/>
        <end position="180"/>
    </location>
</feature>
<gene>
    <name evidence="2" type="ORF">CKO40_01095</name>
</gene>
<organism evidence="2 3">
    <name type="scientific">Halochromatium glycolicum</name>
    <dbReference type="NCBI Taxonomy" id="85075"/>
    <lineage>
        <taxon>Bacteria</taxon>
        <taxon>Pseudomonadati</taxon>
        <taxon>Pseudomonadota</taxon>
        <taxon>Gammaproteobacteria</taxon>
        <taxon>Chromatiales</taxon>
        <taxon>Chromatiaceae</taxon>
        <taxon>Halochromatium</taxon>
    </lineage>
</organism>
<keyword evidence="3" id="KW-1185">Reference proteome</keyword>
<feature type="transmembrane region" description="Helical" evidence="1">
    <location>
        <begin position="192"/>
        <end position="209"/>
    </location>
</feature>
<reference evidence="2" key="1">
    <citation type="submission" date="2017-08" db="EMBL/GenBank/DDBJ databases">
        <authorList>
            <person name="Imhoff J.F."/>
            <person name="Rahn T."/>
            <person name="Kuenzel S."/>
            <person name="Neulinger S.C."/>
        </authorList>
    </citation>
    <scope>NUCLEOTIDE SEQUENCE</scope>
    <source>
        <strain evidence="2">DSM 11080</strain>
    </source>
</reference>
<feature type="transmembrane region" description="Helical" evidence="1">
    <location>
        <begin position="99"/>
        <end position="118"/>
    </location>
</feature>
<sequence>MAMLFGSALVLLFYSELFFLNVAAANEERPLIAELGDFLAFAVEMTLWYTIFTAWFTLSVAQFKASSFRSVFLAGCLFGWATEGILVPEMYSSLPGSLIWPSVGWHVLVVILLGWWLVRRVLLMNRASLTALLAVGLGLFWGIWATWFWVDGTYDRLSPTQFGLFSFRATLLCTLGYVLIDRYGGTTYQPSRLEIWFFVAVSVLLWALMMYPLTPLQLALPVVAGIVLHALSRNRLLENGADLFSHFSGQTALWNYPLLFLMPATASLTYPIYFALDIHLPPAIVAIPLIIVGTIVLITSLVQIYWRVWRLRTRN</sequence>